<sequence>MKTKEIKITTLTLIAMFVVTMAFVPAAMGQKNDFSLEKEYGELFLKNMGQPGKLVKPIPLNNLNGDLEAVAFSIKKGGYIIINTNDLSIPEFSFEKDSPFSDKTKTYVYNGPLAYMEENQGEISQIGIEKNTKETTTPEYIYAAKSIDKNKKLSDLKASESTISIQNYGGELDHSLKTWVATSTYDCGPTAAAITLDYLDGYHNSAFIPSQYESQSALFPYLTPSYIPTGAILPQMEQGLFDILFDHGLTSSYDADSKNYVDKNKVISLVNSDKPSIVGLNNHPTYDDHWAVVHGYYVQTTPWVTPHYYVLLNDGWGNNDVYTLIDSCFEEMVYIE</sequence>
<dbReference type="AlphaFoldDB" id="A0A7Z7AYF6"/>
<organism evidence="1 2">
    <name type="scientific">Methanolobus vulcani</name>
    <dbReference type="NCBI Taxonomy" id="38026"/>
    <lineage>
        <taxon>Archaea</taxon>
        <taxon>Methanobacteriati</taxon>
        <taxon>Methanobacteriota</taxon>
        <taxon>Stenosarchaea group</taxon>
        <taxon>Methanomicrobia</taxon>
        <taxon>Methanosarcinales</taxon>
        <taxon>Methanosarcinaceae</taxon>
        <taxon>Methanolobus</taxon>
    </lineage>
</organism>
<protein>
    <recommendedName>
        <fullName evidence="3">Peptidase_C39 like family protein</fullName>
    </recommendedName>
</protein>
<evidence type="ECO:0000313" key="2">
    <source>
        <dbReference type="Proteomes" id="UP000199259"/>
    </source>
</evidence>
<dbReference type="Proteomes" id="UP000199259">
    <property type="component" value="Unassembled WGS sequence"/>
</dbReference>
<dbReference type="RefSeq" id="WP_091710720.1">
    <property type="nucleotide sequence ID" value="NZ_FNCA01000009.1"/>
</dbReference>
<dbReference type="OrthoDB" id="142270at2157"/>
<comment type="caution">
    <text evidence="1">The sequence shown here is derived from an EMBL/GenBank/DDBJ whole genome shotgun (WGS) entry which is preliminary data.</text>
</comment>
<proteinExistence type="predicted"/>
<accession>A0A7Z7AYF6</accession>
<evidence type="ECO:0000313" key="1">
    <source>
        <dbReference type="EMBL" id="SDG21520.1"/>
    </source>
</evidence>
<gene>
    <name evidence="1" type="ORF">SAMN04488589_2438</name>
</gene>
<reference evidence="1 2" key="1">
    <citation type="submission" date="2016-10" db="EMBL/GenBank/DDBJ databases">
        <authorList>
            <person name="Varghese N."/>
            <person name="Submissions S."/>
        </authorList>
    </citation>
    <scope>NUCLEOTIDE SEQUENCE [LARGE SCALE GENOMIC DNA]</scope>
    <source>
        <strain evidence="1 2">PL 12/M</strain>
    </source>
</reference>
<keyword evidence="2" id="KW-1185">Reference proteome</keyword>
<name>A0A7Z7AYF6_9EURY</name>
<dbReference type="EMBL" id="FNCA01000009">
    <property type="protein sequence ID" value="SDG21520.1"/>
    <property type="molecule type" value="Genomic_DNA"/>
</dbReference>
<evidence type="ECO:0008006" key="3">
    <source>
        <dbReference type="Google" id="ProtNLM"/>
    </source>
</evidence>